<dbReference type="InterPro" id="IPR051157">
    <property type="entry name" value="PDH/Transketolase"/>
</dbReference>
<dbReference type="FunFam" id="3.40.50.970:FF:000129">
    <property type="entry name" value="Transketolase"/>
    <property type="match status" value="1"/>
</dbReference>
<dbReference type="Proteomes" id="UP000319852">
    <property type="component" value="Chromosome"/>
</dbReference>
<dbReference type="PANTHER" id="PTHR43825:SF5">
    <property type="entry name" value="HYPOTHETICAL TRANSKETOLASE FAMILY PROTEIN"/>
    <property type="match status" value="1"/>
</dbReference>
<reference evidence="5 6" key="1">
    <citation type="submission" date="2019-02" db="EMBL/GenBank/DDBJ databases">
        <title>Deep-cultivation of Planctomycetes and their phenomic and genomic characterization uncovers novel biology.</title>
        <authorList>
            <person name="Wiegand S."/>
            <person name="Jogler M."/>
            <person name="Boedeker C."/>
            <person name="Pinto D."/>
            <person name="Vollmers J."/>
            <person name="Rivas-Marin E."/>
            <person name="Kohn T."/>
            <person name="Peeters S.H."/>
            <person name="Heuer A."/>
            <person name="Rast P."/>
            <person name="Oberbeckmann S."/>
            <person name="Bunk B."/>
            <person name="Jeske O."/>
            <person name="Meyerdierks A."/>
            <person name="Storesund J.E."/>
            <person name="Kallscheuer N."/>
            <person name="Luecker S."/>
            <person name="Lage O.M."/>
            <person name="Pohl T."/>
            <person name="Merkel B.J."/>
            <person name="Hornburger P."/>
            <person name="Mueller R.-W."/>
            <person name="Bruemmer F."/>
            <person name="Labrenz M."/>
            <person name="Spormann A.M."/>
            <person name="Op den Camp H."/>
            <person name="Overmann J."/>
            <person name="Amann R."/>
            <person name="Jetten M.S.M."/>
            <person name="Mascher T."/>
            <person name="Medema M.H."/>
            <person name="Devos D.P."/>
            <person name="Kaster A.-K."/>
            <person name="Ovreas L."/>
            <person name="Rohde M."/>
            <person name="Galperin M.Y."/>
            <person name="Jogler C."/>
        </authorList>
    </citation>
    <scope>NUCLEOTIDE SEQUENCE [LARGE SCALE GENOMIC DNA]</scope>
    <source>
        <strain evidence="5 6">HG15A2</strain>
    </source>
</reference>
<dbReference type="SUPFAM" id="SSF52922">
    <property type="entry name" value="TK C-terminal domain-like"/>
    <property type="match status" value="1"/>
</dbReference>
<dbReference type="InterPro" id="IPR029061">
    <property type="entry name" value="THDP-binding"/>
</dbReference>
<dbReference type="Pfam" id="PF02780">
    <property type="entry name" value="Transketolase_C"/>
    <property type="match status" value="1"/>
</dbReference>
<evidence type="ECO:0000313" key="6">
    <source>
        <dbReference type="Proteomes" id="UP000319852"/>
    </source>
</evidence>
<protein>
    <submittedName>
        <fullName evidence="5">1-deoxy-D-xylulose-5-phosphate synthase</fullName>
        <ecNumber evidence="5">2.2.1.7</ecNumber>
    </submittedName>
</protein>
<comment type="similarity">
    <text evidence="2">Belongs to the transketolase family.</text>
</comment>
<evidence type="ECO:0000313" key="5">
    <source>
        <dbReference type="EMBL" id="QDS99798.1"/>
    </source>
</evidence>
<dbReference type="InterPro" id="IPR009014">
    <property type="entry name" value="Transketo_C/PFOR_II"/>
</dbReference>
<dbReference type="PANTHER" id="PTHR43825">
    <property type="entry name" value="PYRUVATE DEHYDROGENASE E1 COMPONENT"/>
    <property type="match status" value="1"/>
</dbReference>
<dbReference type="AlphaFoldDB" id="A0A517MY43"/>
<dbReference type="CDD" id="cd07033">
    <property type="entry name" value="TPP_PYR_DXS_TK_like"/>
    <property type="match status" value="1"/>
</dbReference>
<dbReference type="SMART" id="SM00861">
    <property type="entry name" value="Transket_pyr"/>
    <property type="match status" value="1"/>
</dbReference>
<accession>A0A517MY43</accession>
<dbReference type="RefSeq" id="WP_145060965.1">
    <property type="nucleotide sequence ID" value="NZ_CP036263.1"/>
</dbReference>
<dbReference type="KEGG" id="amob:HG15A2_31290"/>
<comment type="cofactor">
    <cofactor evidence="1">
        <name>thiamine diphosphate</name>
        <dbReference type="ChEBI" id="CHEBI:58937"/>
    </cofactor>
</comment>
<evidence type="ECO:0000259" key="4">
    <source>
        <dbReference type="SMART" id="SM00861"/>
    </source>
</evidence>
<sequence length="315" mass="33906">MRDHFVARLCDMAERDPRIMLITGDLGFGVLNEYRERFPKQFINAGVAEQNMTGIAAGLALEGHVVYTYSIANFVFMRCLEQIRNDAAYHNCNVNVVCVGGGFSYGQLGVSHHATEDLSIMRSLPSVKVVSPADHWEAAEATEAISRESGVCYLRLDKSAAENQQSPDETFELGKARQLREGQDVTLIATGGIMSEALEAADTLQEQGIFARVLSLHTIKPLDQVAVIAAAKQTGGVITIEEHTVDGGLGSAVAETLLENDAAPGFFRRMGLRGGFASIVGSQSYLRQQYGLDAEAIVGQVATALPARFAIVKAA</sequence>
<dbReference type="InterPro" id="IPR005475">
    <property type="entry name" value="Transketolase-like_Pyr-bd"/>
</dbReference>
<dbReference type="SUPFAM" id="SSF52518">
    <property type="entry name" value="Thiamin diphosphate-binding fold (THDP-binding)"/>
    <property type="match status" value="1"/>
</dbReference>
<dbReference type="GO" id="GO:0008661">
    <property type="term" value="F:1-deoxy-D-xylulose-5-phosphate synthase activity"/>
    <property type="evidence" value="ECO:0007669"/>
    <property type="project" value="UniProtKB-EC"/>
</dbReference>
<organism evidence="5 6">
    <name type="scientific">Adhaeretor mobilis</name>
    <dbReference type="NCBI Taxonomy" id="1930276"/>
    <lineage>
        <taxon>Bacteria</taxon>
        <taxon>Pseudomonadati</taxon>
        <taxon>Planctomycetota</taxon>
        <taxon>Planctomycetia</taxon>
        <taxon>Pirellulales</taxon>
        <taxon>Lacipirellulaceae</taxon>
        <taxon>Adhaeretor</taxon>
    </lineage>
</organism>
<name>A0A517MY43_9BACT</name>
<dbReference type="Gene3D" id="3.40.50.920">
    <property type="match status" value="1"/>
</dbReference>
<keyword evidence="6" id="KW-1185">Reference proteome</keyword>
<dbReference type="InterPro" id="IPR033248">
    <property type="entry name" value="Transketolase_C"/>
</dbReference>
<dbReference type="Pfam" id="PF02779">
    <property type="entry name" value="Transket_pyr"/>
    <property type="match status" value="1"/>
</dbReference>
<dbReference type="EMBL" id="CP036263">
    <property type="protein sequence ID" value="QDS99798.1"/>
    <property type="molecule type" value="Genomic_DNA"/>
</dbReference>
<keyword evidence="5" id="KW-0808">Transferase</keyword>
<proteinExistence type="inferred from homology"/>
<keyword evidence="3" id="KW-0786">Thiamine pyrophosphate</keyword>
<evidence type="ECO:0000256" key="3">
    <source>
        <dbReference type="ARBA" id="ARBA00023052"/>
    </source>
</evidence>
<evidence type="ECO:0000256" key="1">
    <source>
        <dbReference type="ARBA" id="ARBA00001964"/>
    </source>
</evidence>
<feature type="domain" description="Transketolase-like pyrimidine-binding" evidence="4">
    <location>
        <begin position="1"/>
        <end position="164"/>
    </location>
</feature>
<dbReference type="OrthoDB" id="9803371at2"/>
<evidence type="ECO:0000256" key="2">
    <source>
        <dbReference type="ARBA" id="ARBA00007131"/>
    </source>
</evidence>
<gene>
    <name evidence="5" type="primary">dxs_1</name>
    <name evidence="5" type="ORF">HG15A2_31290</name>
</gene>
<dbReference type="EC" id="2.2.1.7" evidence="5"/>
<dbReference type="Gene3D" id="3.40.50.970">
    <property type="match status" value="1"/>
</dbReference>